<sequence length="148" mass="16425">MPEPMPELVERLISGGLATRETVVGCTPDEVAEIRSGHGVERLPEQYEEFLLLMGRGAGELLRGTDFFYPGIRGLADDGRELLEENDAAHLLPPGAIVIGMHQGYELYWLAPSGELSWYVEAETEVSRTWPSLAEFLAAQIEAQQRLK</sequence>
<reference evidence="3" key="1">
    <citation type="journal article" date="2019" name="Int. J. Syst. Evol. Microbiol.">
        <title>The Global Catalogue of Microorganisms (GCM) 10K type strain sequencing project: providing services to taxonomists for standard genome sequencing and annotation.</title>
        <authorList>
            <consortium name="The Broad Institute Genomics Platform"/>
            <consortium name="The Broad Institute Genome Sequencing Center for Infectious Disease"/>
            <person name="Wu L."/>
            <person name="Ma J."/>
        </authorList>
    </citation>
    <scope>NUCLEOTIDE SEQUENCE [LARGE SCALE GENOMIC DNA]</scope>
    <source>
        <strain evidence="3">JCM 14545</strain>
    </source>
</reference>
<evidence type="ECO:0000259" key="1">
    <source>
        <dbReference type="Pfam" id="PF09346"/>
    </source>
</evidence>
<evidence type="ECO:0000313" key="3">
    <source>
        <dbReference type="Proteomes" id="UP001501116"/>
    </source>
</evidence>
<comment type="caution">
    <text evidence="2">The sequence shown here is derived from an EMBL/GenBank/DDBJ whole genome shotgun (WGS) entry which is preliminary data.</text>
</comment>
<dbReference type="Proteomes" id="UP001501116">
    <property type="component" value="Unassembled WGS sequence"/>
</dbReference>
<gene>
    <name evidence="2" type="ORF">GCM10009754_36970</name>
</gene>
<dbReference type="InterPro" id="IPR037883">
    <property type="entry name" value="Knr4/Smi1-like_sf"/>
</dbReference>
<name>A0ABP5CG06_9PSEU</name>
<proteinExistence type="predicted"/>
<dbReference type="Gene3D" id="3.40.1580.10">
    <property type="entry name" value="SMI1/KNR4-like"/>
    <property type="match status" value="1"/>
</dbReference>
<accession>A0ABP5CG06</accession>
<feature type="domain" description="Knr4/Smi1-like" evidence="1">
    <location>
        <begin position="25"/>
        <end position="138"/>
    </location>
</feature>
<organism evidence="2 3">
    <name type="scientific">Amycolatopsis minnesotensis</name>
    <dbReference type="NCBI Taxonomy" id="337894"/>
    <lineage>
        <taxon>Bacteria</taxon>
        <taxon>Bacillati</taxon>
        <taxon>Actinomycetota</taxon>
        <taxon>Actinomycetes</taxon>
        <taxon>Pseudonocardiales</taxon>
        <taxon>Pseudonocardiaceae</taxon>
        <taxon>Amycolatopsis</taxon>
    </lineage>
</organism>
<dbReference type="EMBL" id="BAAANN010000013">
    <property type="protein sequence ID" value="GAA1962337.1"/>
    <property type="molecule type" value="Genomic_DNA"/>
</dbReference>
<dbReference type="Pfam" id="PF09346">
    <property type="entry name" value="SMI1_KNR4"/>
    <property type="match status" value="1"/>
</dbReference>
<keyword evidence="3" id="KW-1185">Reference proteome</keyword>
<dbReference type="SUPFAM" id="SSF160631">
    <property type="entry name" value="SMI1/KNR4-like"/>
    <property type="match status" value="1"/>
</dbReference>
<protein>
    <recommendedName>
        <fullName evidence="1">Knr4/Smi1-like domain-containing protein</fullName>
    </recommendedName>
</protein>
<evidence type="ECO:0000313" key="2">
    <source>
        <dbReference type="EMBL" id="GAA1962337.1"/>
    </source>
</evidence>
<dbReference type="RefSeq" id="WP_344419759.1">
    <property type="nucleotide sequence ID" value="NZ_BAAANN010000013.1"/>
</dbReference>
<dbReference type="InterPro" id="IPR018958">
    <property type="entry name" value="Knr4/Smi1-like_dom"/>
</dbReference>